<name>A0A109D4D8_9VIBR</name>
<comment type="caution">
    <text evidence="1">The sequence shown here is derived from an EMBL/GenBank/DDBJ whole genome shotgun (WGS) entry which is preliminary data.</text>
</comment>
<dbReference type="EMBL" id="LMXU01000052">
    <property type="protein sequence ID" value="KWT98703.1"/>
    <property type="molecule type" value="Genomic_DNA"/>
</dbReference>
<keyword evidence="2" id="KW-1185">Reference proteome</keyword>
<accession>A0A109D4D8</accession>
<dbReference type="AlphaFoldDB" id="A0A109D4D8"/>
<dbReference type="GeneID" id="300178747"/>
<dbReference type="Proteomes" id="UP000057389">
    <property type="component" value="Unassembled WGS sequence"/>
</dbReference>
<proteinExistence type="predicted"/>
<reference evidence="1 2" key="1">
    <citation type="submission" date="2015-11" db="EMBL/GenBank/DDBJ databases">
        <title>Draft WGS of Vibrio toranzoniae.</title>
        <authorList>
            <person name="Lasa A."/>
            <person name="Romalde J.L."/>
        </authorList>
    </citation>
    <scope>NUCLEOTIDE SEQUENCE [LARGE SCALE GENOMIC DNA]</scope>
    <source>
        <strain evidence="1 2">Vb 10.8</strain>
    </source>
</reference>
<evidence type="ECO:0000313" key="2">
    <source>
        <dbReference type="Proteomes" id="UP000057389"/>
    </source>
</evidence>
<sequence>MDFIITVLGSSVAVSALAFLSKNLIITRLTNAVKHEYDQKLEEVKASLKAENDKLVAELTYLSDSKLQRSAEARKIKQDYYHMFLNAVSTKFSYLNDMESEKAVRANQKFCIEFNRLPLYASQEVVEFVNNFAAGGKAPNFAELYDLIRKDLCSDEYESFKNLTKFNFQVPNKIIS</sequence>
<organism evidence="1 2">
    <name type="scientific">Vibrio toranzoniae</name>
    <dbReference type="NCBI Taxonomy" id="1194427"/>
    <lineage>
        <taxon>Bacteria</taxon>
        <taxon>Pseudomonadati</taxon>
        <taxon>Pseudomonadota</taxon>
        <taxon>Gammaproteobacteria</taxon>
        <taxon>Vibrionales</taxon>
        <taxon>Vibrionaceae</taxon>
        <taxon>Vibrio</taxon>
    </lineage>
</organism>
<dbReference type="OrthoDB" id="7067191at2"/>
<gene>
    <name evidence="1" type="ORF">APQ14_19695</name>
</gene>
<evidence type="ECO:0000313" key="1">
    <source>
        <dbReference type="EMBL" id="KWT98703.1"/>
    </source>
</evidence>
<dbReference type="RefSeq" id="WP_060469820.1">
    <property type="nucleotide sequence ID" value="NZ_AP025514.1"/>
</dbReference>
<protein>
    <submittedName>
        <fullName evidence="1">Uncharacterized protein</fullName>
    </submittedName>
</protein>